<proteinExistence type="predicted"/>
<dbReference type="Proteomes" id="UP000295658">
    <property type="component" value="Unassembled WGS sequence"/>
</dbReference>
<reference evidence="1 2" key="1">
    <citation type="submission" date="2019-03" db="EMBL/GenBank/DDBJ databases">
        <title>Genomic Encyclopedia of Type Strains, Phase IV (KMG-IV): sequencing the most valuable type-strain genomes for metagenomic binning, comparative biology and taxonomic classification.</title>
        <authorList>
            <person name="Goeker M."/>
        </authorList>
    </citation>
    <scope>NUCLEOTIDE SEQUENCE [LARGE SCALE GENOMIC DNA]</scope>
    <source>
        <strain evidence="1 2">DSM 24979</strain>
    </source>
</reference>
<keyword evidence="2" id="KW-1185">Reference proteome</keyword>
<dbReference type="Pfam" id="PF14116">
    <property type="entry name" value="YyzF"/>
    <property type="match status" value="1"/>
</dbReference>
<dbReference type="NCBIfam" id="TIGR04129">
    <property type="entry name" value="CxxH_BA5709"/>
    <property type="match status" value="1"/>
</dbReference>
<evidence type="ECO:0000313" key="1">
    <source>
        <dbReference type="EMBL" id="TCL52634.1"/>
    </source>
</evidence>
<evidence type="ECO:0000313" key="2">
    <source>
        <dbReference type="Proteomes" id="UP000295658"/>
    </source>
</evidence>
<dbReference type="InterPro" id="IPR025626">
    <property type="entry name" value="YyzF"/>
</dbReference>
<accession>A0A4R1QPJ1</accession>
<sequence length="52" mass="5986">MMWKCCEEHVDLAIDMYVDEMEAAPEIQSVPVDKSDERCDFCQNRAAYVVGN</sequence>
<comment type="caution">
    <text evidence="1">The sequence shown here is derived from an EMBL/GenBank/DDBJ whole genome shotgun (WGS) entry which is preliminary data.</text>
</comment>
<dbReference type="EMBL" id="SLUL01000002">
    <property type="protein sequence ID" value="TCL52634.1"/>
    <property type="molecule type" value="Genomic_DNA"/>
</dbReference>
<organism evidence="1 2">
    <name type="scientific">Thermolongibacillus altinsuensis</name>
    <dbReference type="NCBI Taxonomy" id="575256"/>
    <lineage>
        <taxon>Bacteria</taxon>
        <taxon>Bacillati</taxon>
        <taxon>Bacillota</taxon>
        <taxon>Bacilli</taxon>
        <taxon>Bacillales</taxon>
        <taxon>Anoxybacillaceae</taxon>
        <taxon>Thermolongibacillus</taxon>
    </lineage>
</organism>
<name>A0A4R1QPJ1_9BACL</name>
<dbReference type="AlphaFoldDB" id="A0A4R1QPJ1"/>
<gene>
    <name evidence="1" type="ORF">EDD69_10239</name>
</gene>
<protein>
    <submittedName>
        <fullName evidence="1">CxxH/CxxC protein (TIGR04129 family)</fullName>
    </submittedName>
</protein>